<dbReference type="InParanoid" id="A0A0C2WIA1"/>
<keyword evidence="2" id="KW-1185">Reference proteome</keyword>
<reference evidence="1 2" key="1">
    <citation type="submission" date="2014-04" db="EMBL/GenBank/DDBJ databases">
        <title>Evolutionary Origins and Diversification of the Mycorrhizal Mutualists.</title>
        <authorList>
            <consortium name="DOE Joint Genome Institute"/>
            <consortium name="Mycorrhizal Genomics Consortium"/>
            <person name="Kohler A."/>
            <person name="Kuo A."/>
            <person name="Nagy L.G."/>
            <person name="Floudas D."/>
            <person name="Copeland A."/>
            <person name="Barry K.W."/>
            <person name="Cichocki N."/>
            <person name="Veneault-Fourrey C."/>
            <person name="LaButti K."/>
            <person name="Lindquist E.A."/>
            <person name="Lipzen A."/>
            <person name="Lundell T."/>
            <person name="Morin E."/>
            <person name="Murat C."/>
            <person name="Riley R."/>
            <person name="Ohm R."/>
            <person name="Sun H."/>
            <person name="Tunlid A."/>
            <person name="Henrissat B."/>
            <person name="Grigoriev I.V."/>
            <person name="Hibbett D.S."/>
            <person name="Martin F."/>
        </authorList>
    </citation>
    <scope>NUCLEOTIDE SEQUENCE [LARGE SCALE GENOMIC DNA]</scope>
    <source>
        <strain evidence="1 2">Koide BX008</strain>
    </source>
</reference>
<dbReference type="HOGENOM" id="CLU_2775419_0_0_1"/>
<gene>
    <name evidence="1" type="ORF">M378DRAFT_172770</name>
</gene>
<dbReference type="AlphaFoldDB" id="A0A0C2WIA1"/>
<evidence type="ECO:0000313" key="2">
    <source>
        <dbReference type="Proteomes" id="UP000054549"/>
    </source>
</evidence>
<dbReference type="EMBL" id="KN818425">
    <property type="protein sequence ID" value="KIL56381.1"/>
    <property type="molecule type" value="Genomic_DNA"/>
</dbReference>
<protein>
    <submittedName>
        <fullName evidence="1">Uncharacterized protein</fullName>
    </submittedName>
</protein>
<dbReference type="Proteomes" id="UP000054549">
    <property type="component" value="Unassembled WGS sequence"/>
</dbReference>
<proteinExistence type="predicted"/>
<name>A0A0C2WIA1_AMAMK</name>
<sequence>MQIHLFHLAALAISSDTESYASPQSRVLWTLAKNNQREVRLLSSKNLLESAVTPPKDRRYSVSSSKRRC</sequence>
<accession>A0A0C2WIA1</accession>
<organism evidence="1 2">
    <name type="scientific">Amanita muscaria (strain Koide BX008)</name>
    <dbReference type="NCBI Taxonomy" id="946122"/>
    <lineage>
        <taxon>Eukaryota</taxon>
        <taxon>Fungi</taxon>
        <taxon>Dikarya</taxon>
        <taxon>Basidiomycota</taxon>
        <taxon>Agaricomycotina</taxon>
        <taxon>Agaricomycetes</taxon>
        <taxon>Agaricomycetidae</taxon>
        <taxon>Agaricales</taxon>
        <taxon>Pluteineae</taxon>
        <taxon>Amanitaceae</taxon>
        <taxon>Amanita</taxon>
    </lineage>
</organism>
<evidence type="ECO:0000313" key="1">
    <source>
        <dbReference type="EMBL" id="KIL56381.1"/>
    </source>
</evidence>